<keyword evidence="4" id="KW-0819">tRNA processing</keyword>
<dbReference type="RefSeq" id="WP_343837197.1">
    <property type="nucleotide sequence ID" value="NZ_BAAADO010000001.1"/>
</dbReference>
<feature type="binding site" evidence="4">
    <location>
        <begin position="111"/>
        <end position="112"/>
    </location>
    <ligand>
        <name>S-adenosyl-L-methionine</name>
        <dbReference type="ChEBI" id="CHEBI:59789"/>
    </ligand>
</feature>
<keyword evidence="4" id="KW-0479">Metal-binding</keyword>
<dbReference type="HAMAP" id="MF_02217">
    <property type="entry name" value="TrmR_methyltr"/>
    <property type="match status" value="1"/>
</dbReference>
<dbReference type="InterPro" id="IPR050362">
    <property type="entry name" value="Cation-dep_OMT"/>
</dbReference>
<feature type="binding site" evidence="4">
    <location>
        <position position="66"/>
    </location>
    <ligand>
        <name>S-adenosyl-L-methionine</name>
        <dbReference type="ChEBI" id="CHEBI:59789"/>
    </ligand>
</feature>
<feature type="binding site" evidence="4">
    <location>
        <position position="158"/>
    </location>
    <ligand>
        <name>Mg(2+)</name>
        <dbReference type="ChEBI" id="CHEBI:18420"/>
    </ligand>
</feature>
<keyword evidence="6" id="KW-1185">Reference proteome</keyword>
<dbReference type="InterPro" id="IPR002935">
    <property type="entry name" value="SAM_O-MeTrfase"/>
</dbReference>
<dbReference type="PANTHER" id="PTHR10509">
    <property type="entry name" value="O-METHYLTRANSFERASE-RELATED"/>
    <property type="match status" value="1"/>
</dbReference>
<protein>
    <recommendedName>
        <fullName evidence="4">tRNA 5-hydroxyuridine methyltransferase</fullName>
        <ecNumber evidence="4">2.1.1.-</ecNumber>
    </recommendedName>
    <alternativeName>
        <fullName evidence="4">ho5U methyltransferase</fullName>
    </alternativeName>
</protein>
<feature type="binding site" evidence="4">
    <location>
        <position position="157"/>
    </location>
    <ligand>
        <name>Mg(2+)</name>
        <dbReference type="ChEBI" id="CHEBI:18420"/>
    </ligand>
</feature>
<evidence type="ECO:0000313" key="5">
    <source>
        <dbReference type="EMBL" id="GAA0483090.1"/>
    </source>
</evidence>
<dbReference type="PROSITE" id="PS51682">
    <property type="entry name" value="SAM_OMT_I"/>
    <property type="match status" value="1"/>
</dbReference>
<sequence>MRDDSLESYLQGTLPVKSNLTKEMEAYAKEHQVPIMEPLSMEFVKQMIRIKQPENILEIGTAIGYSALRMLEAAPSAHIVTIERDKDRYEDALSNIHKAQEENHVDVIFGDALEVTNLVEKKGPYDVLFIDAAKGQYQKFFTLYEKFVPKGGMIISDNVLFKGYVASTPGENTRMKKIGEKIRVYNDWLIQQPSFSTTIVPVGDGVAVSVKEDE</sequence>
<dbReference type="InterPro" id="IPR043675">
    <property type="entry name" value="TrmR_methyltr"/>
</dbReference>
<feature type="binding site" evidence="4">
    <location>
        <position position="36"/>
    </location>
    <ligand>
        <name>S-adenosyl-L-methionine</name>
        <dbReference type="ChEBI" id="CHEBI:59789"/>
    </ligand>
</feature>
<dbReference type="Proteomes" id="UP001500880">
    <property type="component" value="Unassembled WGS sequence"/>
</dbReference>
<evidence type="ECO:0000313" key="6">
    <source>
        <dbReference type="Proteomes" id="UP001500880"/>
    </source>
</evidence>
<feature type="binding site" evidence="4">
    <location>
        <position position="131"/>
    </location>
    <ligand>
        <name>S-adenosyl-L-methionine</name>
        <dbReference type="ChEBI" id="CHEBI:59789"/>
    </ligand>
</feature>
<evidence type="ECO:0000256" key="3">
    <source>
        <dbReference type="ARBA" id="ARBA00022691"/>
    </source>
</evidence>
<proteinExistence type="inferred from homology"/>
<evidence type="ECO:0000256" key="2">
    <source>
        <dbReference type="ARBA" id="ARBA00022679"/>
    </source>
</evidence>
<dbReference type="SUPFAM" id="SSF53335">
    <property type="entry name" value="S-adenosyl-L-methionine-dependent methyltransferases"/>
    <property type="match status" value="1"/>
</dbReference>
<accession>A0ABP3KQK2</accession>
<dbReference type="InterPro" id="IPR029063">
    <property type="entry name" value="SAM-dependent_MTases_sf"/>
</dbReference>
<comment type="catalytic activity">
    <reaction evidence="4">
        <text>5-hydroxyuridine(34) in tRNA + S-adenosyl-L-methionine = 5-methoxyuridine(34) in tRNA + S-adenosyl-L-homocysteine + H(+)</text>
        <dbReference type="Rhea" id="RHEA:60524"/>
        <dbReference type="Rhea" id="RHEA-COMP:13381"/>
        <dbReference type="Rhea" id="RHEA-COMP:15591"/>
        <dbReference type="ChEBI" id="CHEBI:15378"/>
        <dbReference type="ChEBI" id="CHEBI:57856"/>
        <dbReference type="ChEBI" id="CHEBI:59789"/>
        <dbReference type="ChEBI" id="CHEBI:136877"/>
        <dbReference type="ChEBI" id="CHEBI:143860"/>
    </reaction>
</comment>
<dbReference type="PANTHER" id="PTHR10509:SF14">
    <property type="entry name" value="CAFFEOYL-COA O-METHYLTRANSFERASE 3-RELATED"/>
    <property type="match status" value="1"/>
</dbReference>
<gene>
    <name evidence="4" type="primary">trmR</name>
    <name evidence="5" type="ORF">GCM10008986_05100</name>
</gene>
<keyword evidence="2 4" id="KW-0808">Transferase</keyword>
<reference evidence="6" key="1">
    <citation type="journal article" date="2019" name="Int. J. Syst. Evol. Microbiol.">
        <title>The Global Catalogue of Microorganisms (GCM) 10K type strain sequencing project: providing services to taxonomists for standard genome sequencing and annotation.</title>
        <authorList>
            <consortium name="The Broad Institute Genomics Platform"/>
            <consortium name="The Broad Institute Genome Sequencing Center for Infectious Disease"/>
            <person name="Wu L."/>
            <person name="Ma J."/>
        </authorList>
    </citation>
    <scope>NUCLEOTIDE SEQUENCE [LARGE SCALE GENOMIC DNA]</scope>
    <source>
        <strain evidence="6">JCM 12389</strain>
    </source>
</reference>
<dbReference type="EMBL" id="BAAADO010000001">
    <property type="protein sequence ID" value="GAA0483090.1"/>
    <property type="molecule type" value="Genomic_DNA"/>
</dbReference>
<evidence type="ECO:0000256" key="1">
    <source>
        <dbReference type="ARBA" id="ARBA00022603"/>
    </source>
</evidence>
<keyword evidence="3 4" id="KW-0949">S-adenosyl-L-methionine</keyword>
<name>A0ABP3KQK2_9BACI</name>
<dbReference type="EC" id="2.1.1.-" evidence="4"/>
<dbReference type="Pfam" id="PF01596">
    <property type="entry name" value="Methyltransf_3"/>
    <property type="match status" value="1"/>
</dbReference>
<comment type="function">
    <text evidence="4">Catalyzes the methylation of 5-hydroxyuridine (ho5U) to form 5-methoxyuridine (mo5U) at position 34 in tRNAs.</text>
</comment>
<dbReference type="Gene3D" id="3.40.50.150">
    <property type="entry name" value="Vaccinia Virus protein VP39"/>
    <property type="match status" value="1"/>
</dbReference>
<comment type="caution">
    <text evidence="5">The sequence shown here is derived from an EMBL/GenBank/DDBJ whole genome shotgun (WGS) entry which is preliminary data.</text>
</comment>
<evidence type="ECO:0000256" key="4">
    <source>
        <dbReference type="HAMAP-Rule" id="MF_02217"/>
    </source>
</evidence>
<feature type="binding site" evidence="4">
    <location>
        <position position="83"/>
    </location>
    <ligand>
        <name>S-adenosyl-L-methionine</name>
        <dbReference type="ChEBI" id="CHEBI:59789"/>
    </ligand>
</feature>
<keyword evidence="1 4" id="KW-0489">Methyltransferase</keyword>
<organism evidence="5 6">
    <name type="scientific">Salinibacillus aidingensis</name>
    <dbReference type="NCBI Taxonomy" id="237684"/>
    <lineage>
        <taxon>Bacteria</taxon>
        <taxon>Bacillati</taxon>
        <taxon>Bacillota</taxon>
        <taxon>Bacilli</taxon>
        <taxon>Bacillales</taxon>
        <taxon>Bacillaceae</taxon>
        <taxon>Salinibacillus</taxon>
    </lineage>
</organism>
<dbReference type="CDD" id="cd02440">
    <property type="entry name" value="AdoMet_MTases"/>
    <property type="match status" value="1"/>
</dbReference>
<keyword evidence="4" id="KW-0460">Magnesium</keyword>
<comment type="similarity">
    <text evidence="4">Belongs to the class I-like SAM-binding methyltransferase superfamily. Cation-dependent O-methyltransferase family.</text>
</comment>
<comment type="subunit">
    <text evidence="4">Homodimer.</text>
</comment>
<feature type="binding site" evidence="4">
    <location>
        <position position="131"/>
    </location>
    <ligand>
        <name>Mg(2+)</name>
        <dbReference type="ChEBI" id="CHEBI:18420"/>
    </ligand>
</feature>